<dbReference type="GO" id="GO:0008768">
    <property type="term" value="F:UDP-sugar diphosphatase activity"/>
    <property type="evidence" value="ECO:0007669"/>
    <property type="project" value="TreeGrafter"/>
</dbReference>
<dbReference type="Gene3D" id="3.90.79.10">
    <property type="entry name" value="Nucleoside Triphosphate Pyrophosphohydrolase"/>
    <property type="match status" value="2"/>
</dbReference>
<dbReference type="GO" id="GO:0006753">
    <property type="term" value="P:nucleoside phosphate metabolic process"/>
    <property type="evidence" value="ECO:0007669"/>
    <property type="project" value="TreeGrafter"/>
</dbReference>
<dbReference type="PANTHER" id="PTHR11839:SF15">
    <property type="entry name" value="URIDINE DIPHOSPHATE GLUCOSE PYROPHOSPHATASE NUDT14"/>
    <property type="match status" value="1"/>
</dbReference>
<accession>A0A1I7WQF6</accession>
<proteinExistence type="predicted"/>
<dbReference type="WBParaSite" id="Hba_07326">
    <property type="protein sequence ID" value="Hba_07326"/>
    <property type="gene ID" value="Hba_07326"/>
</dbReference>
<dbReference type="Proteomes" id="UP000095283">
    <property type="component" value="Unplaced"/>
</dbReference>
<name>A0A1I7WQF6_HETBA</name>
<dbReference type="GO" id="GO:0019693">
    <property type="term" value="P:ribose phosphate metabolic process"/>
    <property type="evidence" value="ECO:0007669"/>
    <property type="project" value="TreeGrafter"/>
</dbReference>
<evidence type="ECO:0000313" key="3">
    <source>
        <dbReference type="WBParaSite" id="Hba_07326"/>
    </source>
</evidence>
<dbReference type="InterPro" id="IPR015797">
    <property type="entry name" value="NUDIX_hydrolase-like_dom_sf"/>
</dbReference>
<sequence length="363" mass="41557">MLFLSVTSKNDGIGYQKTIWMSQKTGEYLKNVSFTDDFESQYLKAVRITLNQEGKFRMFDLALTHCSVAILLYHIEFKKFLVVRQFRPAVFVSWVTKLPENEGKSLNDIHWSKFDTFMGYTLELCAGLIDKDIPIKEIAREEIEEECGYKVNIDKKVLDAPVERHLRVSADESGNTQYLFYAEIDESMKVSEGGGNISEGEDITKGSMTRSWDMALRADSIAILLYNRLRNSIILNQRFRPATLIGRTRHIYSKNRNMSQIDWKLQPLEWAYTLELCSGHHGEVNDIEDKARSIVATKTGYSVMSLDFVTSFILGISQSGDRQHLYYGEVDDSSIISGYSHCEDIVPRVQIIVGCSTRLIFQD</sequence>
<protein>
    <submittedName>
        <fullName evidence="3">Nudix hydrolase domain-containing protein</fullName>
    </submittedName>
</protein>
<evidence type="ECO:0000313" key="2">
    <source>
        <dbReference type="Proteomes" id="UP000095283"/>
    </source>
</evidence>
<dbReference type="AlphaFoldDB" id="A0A1I7WQF6"/>
<organism evidence="2 3">
    <name type="scientific">Heterorhabditis bacteriophora</name>
    <name type="common">Entomopathogenic nematode worm</name>
    <dbReference type="NCBI Taxonomy" id="37862"/>
    <lineage>
        <taxon>Eukaryota</taxon>
        <taxon>Metazoa</taxon>
        <taxon>Ecdysozoa</taxon>
        <taxon>Nematoda</taxon>
        <taxon>Chromadorea</taxon>
        <taxon>Rhabditida</taxon>
        <taxon>Rhabditina</taxon>
        <taxon>Rhabditomorpha</taxon>
        <taxon>Strongyloidea</taxon>
        <taxon>Heterorhabditidae</taxon>
        <taxon>Heterorhabditis</taxon>
    </lineage>
</organism>
<keyword evidence="2" id="KW-1185">Reference proteome</keyword>
<evidence type="ECO:0000256" key="1">
    <source>
        <dbReference type="ARBA" id="ARBA00022801"/>
    </source>
</evidence>
<dbReference type="PANTHER" id="PTHR11839">
    <property type="entry name" value="UDP/ADP-SUGAR PYROPHOSPHATASE"/>
    <property type="match status" value="1"/>
</dbReference>
<dbReference type="SUPFAM" id="SSF55811">
    <property type="entry name" value="Nudix"/>
    <property type="match status" value="2"/>
</dbReference>
<reference evidence="3" key="1">
    <citation type="submission" date="2016-11" db="UniProtKB">
        <authorList>
            <consortium name="WormBaseParasite"/>
        </authorList>
    </citation>
    <scope>IDENTIFICATION</scope>
</reference>
<keyword evidence="1" id="KW-0378">Hydrolase</keyword>